<dbReference type="Proteomes" id="UP000612282">
    <property type="component" value="Unassembled WGS sequence"/>
</dbReference>
<dbReference type="InterPro" id="IPR051911">
    <property type="entry name" value="SDR_oxidoreductase"/>
</dbReference>
<dbReference type="PRINTS" id="PR00080">
    <property type="entry name" value="SDRFAMILY"/>
</dbReference>
<dbReference type="PRINTS" id="PR00081">
    <property type="entry name" value="GDHRDH"/>
</dbReference>
<dbReference type="PROSITE" id="PS00061">
    <property type="entry name" value="ADH_SHORT"/>
    <property type="match status" value="1"/>
</dbReference>
<evidence type="ECO:0000256" key="1">
    <source>
        <dbReference type="ARBA" id="ARBA00006484"/>
    </source>
</evidence>
<dbReference type="PANTHER" id="PTHR43976:SF9">
    <property type="entry name" value="OXIDOREDUCTASE"/>
    <property type="match status" value="1"/>
</dbReference>
<comment type="similarity">
    <text evidence="1 2">Belongs to the short-chain dehydrogenases/reductases (SDR) family.</text>
</comment>
<dbReference type="Pfam" id="PF00106">
    <property type="entry name" value="adh_short"/>
    <property type="match status" value="1"/>
</dbReference>
<dbReference type="PANTHER" id="PTHR43976">
    <property type="entry name" value="SHORT CHAIN DEHYDROGENASE"/>
    <property type="match status" value="1"/>
</dbReference>
<evidence type="ECO:0000313" key="3">
    <source>
        <dbReference type="EMBL" id="GID59528.1"/>
    </source>
</evidence>
<dbReference type="InterPro" id="IPR020904">
    <property type="entry name" value="Sc_DH/Rdtase_CS"/>
</dbReference>
<name>A0ABQ3XM12_9ACTN</name>
<evidence type="ECO:0000313" key="4">
    <source>
        <dbReference type="Proteomes" id="UP000612282"/>
    </source>
</evidence>
<comment type="caution">
    <text evidence="3">The sequence shown here is derived from an EMBL/GenBank/DDBJ whole genome shotgun (WGS) entry which is preliminary data.</text>
</comment>
<protein>
    <submittedName>
        <fullName evidence="3">Short-chain dehydrogenase/reductase</fullName>
    </submittedName>
</protein>
<dbReference type="Gene3D" id="3.40.50.720">
    <property type="entry name" value="NAD(P)-binding Rossmann-like Domain"/>
    <property type="match status" value="1"/>
</dbReference>
<evidence type="ECO:0000256" key="2">
    <source>
        <dbReference type="RuleBase" id="RU000363"/>
    </source>
</evidence>
<gene>
    <name evidence="3" type="ORF">Aco03nite_079320</name>
</gene>
<sequence>MSVVLITGASTGFGRATAEALASRGHQVFAGIRDIHGRNEKAKTDLTALGVRVIELDVTDQQSADRAITELLAEAGRLDIVVNNAGGIFVGPVEAFTAEQVQQQFDVNTLGAVRVNRAALPHLRAQGSGALIQIGSIAARVTTPFAGLYAASKAALAALTEAWHDELAPFGVESVILDAASYPTNIGNNATFAQAEPYAEAFGAYVAGVSAQTPGDPAEVTDALVALVETPAGQRPRRTVVAPAPQFEAITVLNRTAAEVAVAFKTATGIK</sequence>
<accession>A0ABQ3XM12</accession>
<reference evidence="3 4" key="1">
    <citation type="submission" date="2021-01" db="EMBL/GenBank/DDBJ databases">
        <title>Whole genome shotgun sequence of Actinoplanes couchii NBRC 106145.</title>
        <authorList>
            <person name="Komaki H."/>
            <person name="Tamura T."/>
        </authorList>
    </citation>
    <scope>NUCLEOTIDE SEQUENCE [LARGE SCALE GENOMIC DNA]</scope>
    <source>
        <strain evidence="3 4">NBRC 106145</strain>
    </source>
</reference>
<proteinExistence type="inferred from homology"/>
<dbReference type="RefSeq" id="WP_203805686.1">
    <property type="nucleotide sequence ID" value="NZ_BAAAQE010000112.1"/>
</dbReference>
<dbReference type="SUPFAM" id="SSF51735">
    <property type="entry name" value="NAD(P)-binding Rossmann-fold domains"/>
    <property type="match status" value="1"/>
</dbReference>
<dbReference type="InterPro" id="IPR002347">
    <property type="entry name" value="SDR_fam"/>
</dbReference>
<dbReference type="EMBL" id="BOMG01000097">
    <property type="protein sequence ID" value="GID59528.1"/>
    <property type="molecule type" value="Genomic_DNA"/>
</dbReference>
<organism evidence="3 4">
    <name type="scientific">Actinoplanes couchii</name>
    <dbReference type="NCBI Taxonomy" id="403638"/>
    <lineage>
        <taxon>Bacteria</taxon>
        <taxon>Bacillati</taxon>
        <taxon>Actinomycetota</taxon>
        <taxon>Actinomycetes</taxon>
        <taxon>Micromonosporales</taxon>
        <taxon>Micromonosporaceae</taxon>
        <taxon>Actinoplanes</taxon>
    </lineage>
</organism>
<keyword evidence="4" id="KW-1185">Reference proteome</keyword>
<dbReference type="InterPro" id="IPR036291">
    <property type="entry name" value="NAD(P)-bd_dom_sf"/>
</dbReference>